<name>A0A815DQJ9_9BILA</name>
<reference evidence="2" key="1">
    <citation type="submission" date="2021-02" db="EMBL/GenBank/DDBJ databases">
        <authorList>
            <person name="Nowell W R."/>
        </authorList>
    </citation>
    <scope>NUCLEOTIDE SEQUENCE</scope>
</reference>
<dbReference type="Proteomes" id="UP000663868">
    <property type="component" value="Unassembled WGS sequence"/>
</dbReference>
<comment type="caution">
    <text evidence="2">The sequence shown here is derived from an EMBL/GenBank/DDBJ whole genome shotgun (WGS) entry which is preliminary data.</text>
</comment>
<accession>A0A815DQJ9</accession>
<evidence type="ECO:0000256" key="1">
    <source>
        <dbReference type="SAM" id="Phobius"/>
    </source>
</evidence>
<keyword evidence="1" id="KW-0472">Membrane</keyword>
<dbReference type="Proteomes" id="UP000663860">
    <property type="component" value="Unassembled WGS sequence"/>
</dbReference>
<dbReference type="EMBL" id="CAJNOE010000653">
    <property type="protein sequence ID" value="CAF1300666.1"/>
    <property type="molecule type" value="Genomic_DNA"/>
</dbReference>
<dbReference type="EMBL" id="CAJOBB010001084">
    <property type="protein sequence ID" value="CAF3805792.1"/>
    <property type="molecule type" value="Genomic_DNA"/>
</dbReference>
<protein>
    <submittedName>
        <fullName evidence="2">Uncharacterized protein</fullName>
    </submittedName>
</protein>
<dbReference type="AlphaFoldDB" id="A0A815DQJ9"/>
<proteinExistence type="predicted"/>
<organism evidence="2 4">
    <name type="scientific">Adineta steineri</name>
    <dbReference type="NCBI Taxonomy" id="433720"/>
    <lineage>
        <taxon>Eukaryota</taxon>
        <taxon>Metazoa</taxon>
        <taxon>Spiralia</taxon>
        <taxon>Gnathifera</taxon>
        <taxon>Rotifera</taxon>
        <taxon>Eurotatoria</taxon>
        <taxon>Bdelloidea</taxon>
        <taxon>Adinetida</taxon>
        <taxon>Adinetidae</taxon>
        <taxon>Adineta</taxon>
    </lineage>
</organism>
<sequence length="190" mass="22462">MPFLSDIVFDQLIYPLATVLSLILYDMTGTHLAISLPNAKLMRFLHPFENTSDCEQHIERNDQKNITLFTYEDNMDWLIINSYFENIPQLQKINIFCSSIEDQDYWTDRTDCFRNKIKEPFLRDELDLQLLLFGRTHTHKVYKELYEKEGSVSNIVKEDANKILNALSIYFQNKINAEEQQIRPSEEAQT</sequence>
<keyword evidence="1" id="KW-0812">Transmembrane</keyword>
<evidence type="ECO:0000313" key="4">
    <source>
        <dbReference type="Proteomes" id="UP000663860"/>
    </source>
</evidence>
<gene>
    <name evidence="2" type="ORF">IZO911_LOCUS34042</name>
    <name evidence="3" type="ORF">KXQ929_LOCUS17320</name>
</gene>
<keyword evidence="1" id="KW-1133">Transmembrane helix</keyword>
<evidence type="ECO:0000313" key="3">
    <source>
        <dbReference type="EMBL" id="CAF3805792.1"/>
    </source>
</evidence>
<evidence type="ECO:0000313" key="2">
    <source>
        <dbReference type="EMBL" id="CAF1300666.1"/>
    </source>
</evidence>
<feature type="transmembrane region" description="Helical" evidence="1">
    <location>
        <begin position="12"/>
        <end position="34"/>
    </location>
</feature>